<evidence type="ECO:0000259" key="3">
    <source>
        <dbReference type="PROSITE" id="PS50977"/>
    </source>
</evidence>
<dbReference type="InterPro" id="IPR025722">
    <property type="entry name" value="TetR"/>
</dbReference>
<protein>
    <submittedName>
        <fullName evidence="4">TetR/AcrR family transcriptional regulator</fullName>
    </submittedName>
</protein>
<evidence type="ECO:0000313" key="4">
    <source>
        <dbReference type="EMBL" id="RKN81335.1"/>
    </source>
</evidence>
<dbReference type="GO" id="GO:0003677">
    <property type="term" value="F:DNA binding"/>
    <property type="evidence" value="ECO:0007669"/>
    <property type="project" value="UniProtKB-UniRule"/>
</dbReference>
<reference evidence="4 5" key="1">
    <citation type="submission" date="2018-10" db="EMBL/GenBank/DDBJ databases">
        <title>Ulvibacterium marinum gen. nov., sp. nov., a novel marine bacterium of the family Flavobacteriaceae, isolated from a culture of the green alga Ulva prolifera.</title>
        <authorList>
            <person name="Zhang Z."/>
        </authorList>
    </citation>
    <scope>NUCLEOTIDE SEQUENCE [LARGE SCALE GENOMIC DNA]</scope>
    <source>
        <strain evidence="4 5">CCMM003</strain>
    </source>
</reference>
<dbReference type="PANTHER" id="PTHR43479:SF11">
    <property type="entry name" value="ACREF_ENVCD OPERON REPRESSOR-RELATED"/>
    <property type="match status" value="1"/>
</dbReference>
<dbReference type="Proteomes" id="UP000276603">
    <property type="component" value="Unassembled WGS sequence"/>
</dbReference>
<evidence type="ECO:0000313" key="5">
    <source>
        <dbReference type="Proteomes" id="UP000276603"/>
    </source>
</evidence>
<keyword evidence="1 2" id="KW-0238">DNA-binding</keyword>
<proteinExistence type="predicted"/>
<organism evidence="4 5">
    <name type="scientific">Ulvibacterium marinum</name>
    <dbReference type="NCBI Taxonomy" id="2419782"/>
    <lineage>
        <taxon>Bacteria</taxon>
        <taxon>Pseudomonadati</taxon>
        <taxon>Bacteroidota</taxon>
        <taxon>Flavobacteriia</taxon>
        <taxon>Flavobacteriales</taxon>
        <taxon>Flavobacteriaceae</taxon>
        <taxon>Ulvibacterium</taxon>
    </lineage>
</organism>
<dbReference type="Pfam" id="PF00440">
    <property type="entry name" value="TetR_N"/>
    <property type="match status" value="1"/>
</dbReference>
<dbReference type="Gene3D" id="1.10.357.10">
    <property type="entry name" value="Tetracycline Repressor, domain 2"/>
    <property type="match status" value="1"/>
</dbReference>
<name>A0A3B0C4X4_9FLAO</name>
<dbReference type="OrthoDB" id="9785164at2"/>
<dbReference type="PROSITE" id="PS50977">
    <property type="entry name" value="HTH_TETR_2"/>
    <property type="match status" value="1"/>
</dbReference>
<sequence>MDTRERIKRKATDLFNEKGVKNVTLREVASALEKSYGNVTYHYKTKNDLILELFEDMTIETTEIMKSFQFQNLLHGILDAPQKTFDISMKYLFFYVDYVEIRRSYKSVYLKAEENNAFRKRNFMKILEQLQIQGILREALTPDDLNYLMDLSGAMRTFFFLNLRPENFADMELKTKYTTYVNNLLMPYLTVKGLLEYGTYLK</sequence>
<accession>A0A3B0C4X4</accession>
<evidence type="ECO:0000256" key="1">
    <source>
        <dbReference type="ARBA" id="ARBA00023125"/>
    </source>
</evidence>
<dbReference type="InterPro" id="IPR001647">
    <property type="entry name" value="HTH_TetR"/>
</dbReference>
<dbReference type="EMBL" id="RBCJ01000002">
    <property type="protein sequence ID" value="RKN81335.1"/>
    <property type="molecule type" value="Genomic_DNA"/>
</dbReference>
<feature type="DNA-binding region" description="H-T-H motif" evidence="2">
    <location>
        <begin position="24"/>
        <end position="43"/>
    </location>
</feature>
<dbReference type="RefSeq" id="WP_120711494.1">
    <property type="nucleotide sequence ID" value="NZ_RBCJ01000002.1"/>
</dbReference>
<dbReference type="InterPro" id="IPR009057">
    <property type="entry name" value="Homeodomain-like_sf"/>
</dbReference>
<keyword evidence="5" id="KW-1185">Reference proteome</keyword>
<dbReference type="Pfam" id="PF13972">
    <property type="entry name" value="TetR"/>
    <property type="match status" value="1"/>
</dbReference>
<dbReference type="AlphaFoldDB" id="A0A3B0C4X4"/>
<gene>
    <name evidence="4" type="ORF">D7Z94_10395</name>
</gene>
<comment type="caution">
    <text evidence="4">The sequence shown here is derived from an EMBL/GenBank/DDBJ whole genome shotgun (WGS) entry which is preliminary data.</text>
</comment>
<dbReference type="PANTHER" id="PTHR43479">
    <property type="entry name" value="ACREF/ENVCD OPERON REPRESSOR-RELATED"/>
    <property type="match status" value="1"/>
</dbReference>
<feature type="domain" description="HTH tetR-type" evidence="3">
    <location>
        <begin position="1"/>
        <end position="61"/>
    </location>
</feature>
<dbReference type="InterPro" id="IPR050624">
    <property type="entry name" value="HTH-type_Tx_Regulator"/>
</dbReference>
<dbReference type="SUPFAM" id="SSF46689">
    <property type="entry name" value="Homeodomain-like"/>
    <property type="match status" value="1"/>
</dbReference>
<evidence type="ECO:0000256" key="2">
    <source>
        <dbReference type="PROSITE-ProRule" id="PRU00335"/>
    </source>
</evidence>